<feature type="chain" id="PRO_5016177722" evidence="1">
    <location>
        <begin position="25"/>
        <end position="441"/>
    </location>
</feature>
<dbReference type="Pfam" id="PF04773">
    <property type="entry name" value="FecR"/>
    <property type="match status" value="1"/>
</dbReference>
<dbReference type="OrthoDB" id="9813091at2"/>
<keyword evidence="1" id="KW-0732">Signal</keyword>
<dbReference type="InterPro" id="IPR016930">
    <property type="entry name" value="UCP029644"/>
</dbReference>
<protein>
    <submittedName>
        <fullName evidence="3">FecR family protein</fullName>
    </submittedName>
</protein>
<dbReference type="InterPro" id="IPR013783">
    <property type="entry name" value="Ig-like_fold"/>
</dbReference>
<feature type="domain" description="LysM" evidence="2">
    <location>
        <begin position="37"/>
        <end position="84"/>
    </location>
</feature>
<dbReference type="InterPro" id="IPR036779">
    <property type="entry name" value="LysM_dom_sf"/>
</dbReference>
<dbReference type="Gene3D" id="2.60.120.1440">
    <property type="match status" value="1"/>
</dbReference>
<dbReference type="Gene3D" id="2.60.40.10">
    <property type="entry name" value="Immunoglobulins"/>
    <property type="match status" value="2"/>
</dbReference>
<dbReference type="InterPro" id="IPR018392">
    <property type="entry name" value="LysM"/>
</dbReference>
<sequence length="441" mass="47510">MTLRYAPPFWLILLALMGAAVAMADPVRAEVRDDDTVIYTVRKGDTLIQLARDYMLRETDWKEVQRLNRVADPYKLAIARRLALPIRLLKSRAASATVAAYRGQALAMSGGTPPRPVAMGQTLGEGARVSTGPASSLSLALTDGSVITLPSNSSLRIGRLRRFLITDSIDYDLMLESGSVRSRVTPFRNPDDRFRLRNPIAVSAVRGTDFRTHFDTTSDTARSELLEGGIGLSTATQSESALRPAFGAVIGRGNAIAIEPLLPAPQVAEGAGAQRLPIVAFTIAPVPGAVGYKLQIGRDSSFVDVAEEITGTQTAFLLPGLPDGDYFARFTAIASSGLEGLPGTIAFRRRLATATEGAVAGPNGYVFRWVGSGEGTQHYRFQLRREGANEFLVDEAALTGSSIILSTLTPGRYLWRVGTTTHSAWGTETDWTAFESFSLDE</sequence>
<comment type="caution">
    <text evidence="3">The sequence shown here is derived from an EMBL/GenBank/DDBJ whole genome shotgun (WGS) entry which is preliminary data.</text>
</comment>
<proteinExistence type="predicted"/>
<dbReference type="Pfam" id="PF01476">
    <property type="entry name" value="LysM"/>
    <property type="match status" value="1"/>
</dbReference>
<organism evidence="3 4">
    <name type="scientific">Blastomonas natatoria</name>
    <dbReference type="NCBI Taxonomy" id="34015"/>
    <lineage>
        <taxon>Bacteria</taxon>
        <taxon>Pseudomonadati</taxon>
        <taxon>Pseudomonadota</taxon>
        <taxon>Alphaproteobacteria</taxon>
        <taxon>Sphingomonadales</taxon>
        <taxon>Sphingomonadaceae</taxon>
        <taxon>Blastomonas</taxon>
    </lineage>
</organism>
<evidence type="ECO:0000313" key="3">
    <source>
        <dbReference type="EMBL" id="PXW74512.1"/>
    </source>
</evidence>
<dbReference type="AlphaFoldDB" id="A0A2V3UYJ3"/>
<dbReference type="EMBL" id="QJJM01000008">
    <property type="protein sequence ID" value="PXW74512.1"/>
    <property type="molecule type" value="Genomic_DNA"/>
</dbReference>
<dbReference type="PIRSF" id="PIRSF029644">
    <property type="entry name" value="UCP029644"/>
    <property type="match status" value="1"/>
</dbReference>
<dbReference type="Gene3D" id="3.10.350.10">
    <property type="entry name" value="LysM domain"/>
    <property type="match status" value="1"/>
</dbReference>
<dbReference type="SUPFAM" id="SSF54106">
    <property type="entry name" value="LysM domain"/>
    <property type="match status" value="1"/>
</dbReference>
<feature type="signal peptide" evidence="1">
    <location>
        <begin position="1"/>
        <end position="24"/>
    </location>
</feature>
<accession>A0A2V3UYJ3</accession>
<keyword evidence="4" id="KW-1185">Reference proteome</keyword>
<dbReference type="PANTHER" id="PTHR38731">
    <property type="entry name" value="LIPL45-RELATED LIPOPROTEIN-RELATED"/>
    <property type="match status" value="1"/>
</dbReference>
<dbReference type="CDD" id="cd00118">
    <property type="entry name" value="LysM"/>
    <property type="match status" value="1"/>
</dbReference>
<evidence type="ECO:0000313" key="4">
    <source>
        <dbReference type="Proteomes" id="UP000248014"/>
    </source>
</evidence>
<dbReference type="Proteomes" id="UP000248014">
    <property type="component" value="Unassembled WGS sequence"/>
</dbReference>
<dbReference type="PANTHER" id="PTHR38731:SF1">
    <property type="entry name" value="FECR PROTEIN DOMAIN-CONTAINING PROTEIN"/>
    <property type="match status" value="1"/>
</dbReference>
<name>A0A2V3UYJ3_9SPHN</name>
<dbReference type="PROSITE" id="PS51782">
    <property type="entry name" value="LYSM"/>
    <property type="match status" value="1"/>
</dbReference>
<evidence type="ECO:0000259" key="2">
    <source>
        <dbReference type="PROSITE" id="PS51782"/>
    </source>
</evidence>
<dbReference type="InterPro" id="IPR006860">
    <property type="entry name" value="FecR"/>
</dbReference>
<reference evidence="3 4" key="1">
    <citation type="submission" date="2018-05" db="EMBL/GenBank/DDBJ databases">
        <title>Genomic Encyclopedia of Type Strains, Phase IV (KMG-IV): sequencing the most valuable type-strain genomes for metagenomic binning, comparative biology and taxonomic classification.</title>
        <authorList>
            <person name="Goeker M."/>
        </authorList>
    </citation>
    <scope>NUCLEOTIDE SEQUENCE [LARGE SCALE GENOMIC DNA]</scope>
    <source>
        <strain evidence="3 4">DSM 3183</strain>
    </source>
</reference>
<gene>
    <name evidence="3" type="ORF">C7451_108174</name>
</gene>
<dbReference type="RefSeq" id="WP_110299186.1">
    <property type="nucleotide sequence ID" value="NZ_QJJM01000008.1"/>
</dbReference>
<evidence type="ECO:0000256" key="1">
    <source>
        <dbReference type="SAM" id="SignalP"/>
    </source>
</evidence>